<reference evidence="6" key="1">
    <citation type="journal article" date="2019" name="Int. J. Syst. Evol. Microbiol.">
        <title>The Global Catalogue of Microorganisms (GCM) 10K type strain sequencing project: providing services to taxonomists for standard genome sequencing and annotation.</title>
        <authorList>
            <consortium name="The Broad Institute Genomics Platform"/>
            <consortium name="The Broad Institute Genome Sequencing Center for Infectious Disease"/>
            <person name="Wu L."/>
            <person name="Ma J."/>
        </authorList>
    </citation>
    <scope>NUCLEOTIDE SEQUENCE [LARGE SCALE GENOMIC DNA]</scope>
    <source>
        <strain evidence="6">CGMCC 1.10106</strain>
    </source>
</reference>
<dbReference type="InterPro" id="IPR041117">
    <property type="entry name" value="SoxA_A3"/>
</dbReference>
<dbReference type="PANTHER" id="PTHR42949">
    <property type="entry name" value="ANAEROBIC GLYCEROL-3-PHOSPHATE DEHYDROGENASE SUBUNIT B"/>
    <property type="match status" value="1"/>
</dbReference>
<dbReference type="EMBL" id="BMDW01000019">
    <property type="protein sequence ID" value="GGA55984.1"/>
    <property type="molecule type" value="Genomic_DNA"/>
</dbReference>
<dbReference type="PRINTS" id="PR00411">
    <property type="entry name" value="PNDRDTASEI"/>
</dbReference>
<name>A0ABQ1H1Y4_9SPHN</name>
<dbReference type="PRINTS" id="PR00368">
    <property type="entry name" value="FADPNR"/>
</dbReference>
<protein>
    <submittedName>
        <fullName evidence="5">Oxidase</fullName>
    </submittedName>
</protein>
<dbReference type="RefSeq" id="WP_188448551.1">
    <property type="nucleotide sequence ID" value="NZ_BMDW01000019.1"/>
</dbReference>
<dbReference type="CDD" id="cd19946">
    <property type="entry name" value="GlpA-like_Fer2_BFD-like"/>
    <property type="match status" value="1"/>
</dbReference>
<dbReference type="InterPro" id="IPR036188">
    <property type="entry name" value="FAD/NAD-bd_sf"/>
</dbReference>
<evidence type="ECO:0000259" key="3">
    <source>
        <dbReference type="Pfam" id="PF07992"/>
    </source>
</evidence>
<evidence type="ECO:0000256" key="1">
    <source>
        <dbReference type="ARBA" id="ARBA00023002"/>
    </source>
</evidence>
<keyword evidence="1" id="KW-0560">Oxidoreductase</keyword>
<accession>A0ABQ1H1Y4</accession>
<comment type="caution">
    <text evidence="5">The sequence shown here is derived from an EMBL/GenBank/DDBJ whole genome shotgun (WGS) entry which is preliminary data.</text>
</comment>
<gene>
    <name evidence="5" type="ORF">GCM10011395_28020</name>
</gene>
<dbReference type="Gene3D" id="3.50.50.60">
    <property type="entry name" value="FAD/NAD(P)-binding domain"/>
    <property type="match status" value="3"/>
</dbReference>
<dbReference type="Pfam" id="PF07992">
    <property type="entry name" value="Pyr_redox_2"/>
    <property type="match status" value="1"/>
</dbReference>
<dbReference type="InterPro" id="IPR023753">
    <property type="entry name" value="FAD/NAD-binding_dom"/>
</dbReference>
<sequence length="510" mass="53145">MNVVPLVRDVHALDSKIPHAETHFDLVVIGAGHAGTTAAIAAAQTGASVLLIDEHPVPGGQIGTDVPYFFGGRATAAVQQSGRMLEQVFGTNPDLEEAFELGVDVRLGTIAWGLYVNGPAMRVLPQPLLGIADGDGAMMVGFDRLMLATGARDVVLGFPGWNQPGVMGAQGFAALATRYEALASRRIVILGSGALGLETAQLALAHGIEVAAIVEVADTVQGPTARAAQVRATGIPIHLGTTIAATKSGIDGVEGVTLAPLHASPEKAGAQVRSVDGGGQHPTSNPIDTGPRPSPGGNSRIDLVCDTIVLAIGATPATELLDAAGTRQTETITLIGDAAIATRPDPAYLQAWATALAEYAAPDTIVCQCEDVTRADLIGVQPPHYLDRPHAMAARSLSSLLNDGPAHPDQIKRLTRAGMGQCQGRRCRDQVACLLAEQQHVSLSAVPVASYRAPVRPIPLRVLADWQERGDMAAGWDVWFGIPTQWTPYAMIGTPEEAEHVAGLGGNMHV</sequence>
<feature type="region of interest" description="Disordered" evidence="2">
    <location>
        <begin position="266"/>
        <end position="298"/>
    </location>
</feature>
<dbReference type="PANTHER" id="PTHR42949:SF3">
    <property type="entry name" value="ANAEROBIC GLYCEROL-3-PHOSPHATE DEHYDROGENASE SUBUNIT B"/>
    <property type="match status" value="1"/>
</dbReference>
<evidence type="ECO:0000259" key="4">
    <source>
        <dbReference type="Pfam" id="PF17806"/>
    </source>
</evidence>
<organism evidence="5 6">
    <name type="scientific">Sphingomonas psychrolutea</name>
    <dbReference type="NCBI Taxonomy" id="1259676"/>
    <lineage>
        <taxon>Bacteria</taxon>
        <taxon>Pseudomonadati</taxon>
        <taxon>Pseudomonadota</taxon>
        <taxon>Alphaproteobacteria</taxon>
        <taxon>Sphingomonadales</taxon>
        <taxon>Sphingomonadaceae</taxon>
        <taxon>Sphingomonas</taxon>
    </lineage>
</organism>
<proteinExistence type="predicted"/>
<feature type="domain" description="SoxA A3" evidence="4">
    <location>
        <begin position="401"/>
        <end position="464"/>
    </location>
</feature>
<feature type="domain" description="FAD/NAD(P)-binding" evidence="3">
    <location>
        <begin position="24"/>
        <end position="332"/>
    </location>
</feature>
<dbReference type="SUPFAM" id="SSF51905">
    <property type="entry name" value="FAD/NAD(P)-binding domain"/>
    <property type="match status" value="1"/>
</dbReference>
<evidence type="ECO:0000313" key="5">
    <source>
        <dbReference type="EMBL" id="GGA55984.1"/>
    </source>
</evidence>
<dbReference type="InterPro" id="IPR051691">
    <property type="entry name" value="Metab_Enz_Cyan_OpOx_G3PDH"/>
</dbReference>
<evidence type="ECO:0000313" key="6">
    <source>
        <dbReference type="Proteomes" id="UP000618591"/>
    </source>
</evidence>
<dbReference type="Proteomes" id="UP000618591">
    <property type="component" value="Unassembled WGS sequence"/>
</dbReference>
<dbReference type="Pfam" id="PF17806">
    <property type="entry name" value="SO_alpha_A3"/>
    <property type="match status" value="1"/>
</dbReference>
<dbReference type="InterPro" id="IPR041854">
    <property type="entry name" value="BFD-like_2Fe2S-bd_dom_sf"/>
</dbReference>
<evidence type="ECO:0000256" key="2">
    <source>
        <dbReference type="SAM" id="MobiDB-lite"/>
    </source>
</evidence>
<keyword evidence="6" id="KW-1185">Reference proteome</keyword>
<dbReference type="Gene3D" id="1.10.10.1100">
    <property type="entry name" value="BFD-like [2Fe-2S]-binding domain"/>
    <property type="match status" value="1"/>
</dbReference>